<dbReference type="eggNOG" id="COG1309">
    <property type="taxonomic scope" value="Bacteria"/>
</dbReference>
<evidence type="ECO:0000256" key="4">
    <source>
        <dbReference type="PROSITE-ProRule" id="PRU00335"/>
    </source>
</evidence>
<keyword evidence="3" id="KW-0804">Transcription</keyword>
<dbReference type="EMBL" id="CP000656">
    <property type="protein sequence ID" value="ABP46111.1"/>
    <property type="molecule type" value="Genomic_DNA"/>
</dbReference>
<evidence type="ECO:0000256" key="5">
    <source>
        <dbReference type="SAM" id="MobiDB-lite"/>
    </source>
</evidence>
<feature type="region of interest" description="Disordered" evidence="5">
    <location>
        <begin position="1"/>
        <end position="23"/>
    </location>
</feature>
<dbReference type="Gene3D" id="1.10.357.10">
    <property type="entry name" value="Tetracycline Repressor, domain 2"/>
    <property type="match status" value="1"/>
</dbReference>
<evidence type="ECO:0000256" key="2">
    <source>
        <dbReference type="ARBA" id="ARBA00023125"/>
    </source>
</evidence>
<name>A4T9K2_MYCGI</name>
<keyword evidence="1" id="KW-0805">Transcription regulation</keyword>
<dbReference type="InterPro" id="IPR009057">
    <property type="entry name" value="Homeodomain-like_sf"/>
</dbReference>
<dbReference type="AlphaFoldDB" id="A4T9K2"/>
<sequence>MENETLSVSAGRKRGRPVAADSEQTRRTVLAAARDIIAERGYQATTFQQIAQRAGVSRPTLHYYFATREDLYDALLADVCERLGRCAAAAAGQDSLRGQLAAFMAEMNRLAVAEPAMMKLVVTARIDHHGARIGTGEGRGAATDIVSTVHDFYDAVVLAAAARGELPAGHDPHAVADMLAAVFWGLGFHARMLTADIGVDGVPEVARQLLSVLDSGLLDGALRAPADA</sequence>
<evidence type="ECO:0000256" key="3">
    <source>
        <dbReference type="ARBA" id="ARBA00023163"/>
    </source>
</evidence>
<dbReference type="GO" id="GO:0003700">
    <property type="term" value="F:DNA-binding transcription factor activity"/>
    <property type="evidence" value="ECO:0007669"/>
    <property type="project" value="TreeGrafter"/>
</dbReference>
<feature type="domain" description="HTH tetR-type" evidence="6">
    <location>
        <begin position="23"/>
        <end position="83"/>
    </location>
</feature>
<reference evidence="7" key="2">
    <citation type="journal article" date="2013" name="PLoS ONE">
        <title>A Gene Expression Study of the Activities of Aromatic Ring-Cleavage Dioxygenases in Mycobacterium gilvum PYR-GCK to Changes in Salinity and pH during Pyrene Degradation.</title>
        <authorList>
            <person name="Badejo A.C."/>
            <person name="Badejo A.O."/>
            <person name="Shin K.H."/>
            <person name="Chai Y.G."/>
        </authorList>
    </citation>
    <scope>NUCLEOTIDE SEQUENCE [LARGE SCALE GENOMIC DNA]</scope>
    <source>
        <strain evidence="7">PYR-GCK</strain>
    </source>
</reference>
<dbReference type="InterPro" id="IPR050109">
    <property type="entry name" value="HTH-type_TetR-like_transc_reg"/>
</dbReference>
<dbReference type="SUPFAM" id="SSF48498">
    <property type="entry name" value="Tetracyclin repressor-like, C-terminal domain"/>
    <property type="match status" value="1"/>
</dbReference>
<evidence type="ECO:0000313" key="7">
    <source>
        <dbReference type="EMBL" id="ABP46111.1"/>
    </source>
</evidence>
<proteinExistence type="predicted"/>
<feature type="DNA-binding region" description="H-T-H motif" evidence="4">
    <location>
        <begin position="46"/>
        <end position="65"/>
    </location>
</feature>
<dbReference type="InterPro" id="IPR036271">
    <property type="entry name" value="Tet_transcr_reg_TetR-rel_C_sf"/>
</dbReference>
<organism evidence="7">
    <name type="scientific">Mycolicibacterium gilvum (strain PYR-GCK)</name>
    <name type="common">Mycobacterium gilvum (strain PYR-GCK)</name>
    <dbReference type="NCBI Taxonomy" id="350054"/>
    <lineage>
        <taxon>Bacteria</taxon>
        <taxon>Bacillati</taxon>
        <taxon>Actinomycetota</taxon>
        <taxon>Actinomycetes</taxon>
        <taxon>Mycobacteriales</taxon>
        <taxon>Mycobacteriaceae</taxon>
        <taxon>Mycolicibacterium</taxon>
    </lineage>
</organism>
<dbReference type="STRING" id="350054.Mflv_3637"/>
<dbReference type="GO" id="GO:0000976">
    <property type="term" value="F:transcription cis-regulatory region binding"/>
    <property type="evidence" value="ECO:0007669"/>
    <property type="project" value="TreeGrafter"/>
</dbReference>
<dbReference type="PANTHER" id="PTHR30055:SF234">
    <property type="entry name" value="HTH-TYPE TRANSCRIPTIONAL REGULATOR BETI"/>
    <property type="match status" value="1"/>
</dbReference>
<dbReference type="KEGG" id="mgi:Mflv_3637"/>
<gene>
    <name evidence="7" type="ordered locus">Mflv_3637</name>
</gene>
<evidence type="ECO:0000259" key="6">
    <source>
        <dbReference type="PROSITE" id="PS50977"/>
    </source>
</evidence>
<dbReference type="Pfam" id="PF00440">
    <property type="entry name" value="TetR_N"/>
    <property type="match status" value="1"/>
</dbReference>
<keyword evidence="2 4" id="KW-0238">DNA-binding</keyword>
<dbReference type="Gene3D" id="1.10.10.60">
    <property type="entry name" value="Homeodomain-like"/>
    <property type="match status" value="1"/>
</dbReference>
<dbReference type="InterPro" id="IPR001647">
    <property type="entry name" value="HTH_TetR"/>
</dbReference>
<dbReference type="PRINTS" id="PR00455">
    <property type="entry name" value="HTHTETR"/>
</dbReference>
<accession>A4T9K2</accession>
<reference evidence="7" key="1">
    <citation type="submission" date="2007-04" db="EMBL/GenBank/DDBJ databases">
        <authorList>
            <consortium name="US DOE Joint Genome Institute"/>
            <person name="Copeland A."/>
            <person name="Lucas S."/>
            <person name="Lapidus A."/>
            <person name="Barry K."/>
            <person name="Detter J.C."/>
            <person name="Glavina del Rio T."/>
            <person name="Hammon N."/>
            <person name="Israni S."/>
            <person name="Dalin E."/>
            <person name="Tice H."/>
            <person name="Pitluck S."/>
            <person name="Chain P."/>
            <person name="Malfatti S."/>
            <person name="Shin M."/>
            <person name="Vergez L."/>
            <person name="Schmutz J."/>
            <person name="Larimer F."/>
            <person name="Land M."/>
            <person name="Hauser L."/>
            <person name="Kyrpides N."/>
            <person name="Mikhailova N."/>
            <person name="Miller C."/>
            <person name="Richardson P."/>
        </authorList>
    </citation>
    <scope>NUCLEOTIDE SEQUENCE</scope>
    <source>
        <strain evidence="7">PYR-GCK</strain>
    </source>
</reference>
<dbReference type="PROSITE" id="PS50977">
    <property type="entry name" value="HTH_TETR_2"/>
    <property type="match status" value="1"/>
</dbReference>
<dbReference type="OrthoDB" id="5179150at2"/>
<evidence type="ECO:0000256" key="1">
    <source>
        <dbReference type="ARBA" id="ARBA00023015"/>
    </source>
</evidence>
<protein>
    <submittedName>
        <fullName evidence="7">Transcriptional regulator, TetR family</fullName>
    </submittedName>
</protein>
<dbReference type="SUPFAM" id="SSF46689">
    <property type="entry name" value="Homeodomain-like"/>
    <property type="match status" value="1"/>
</dbReference>
<dbReference type="HOGENOM" id="CLU_069356_14_1_11"/>
<dbReference type="PANTHER" id="PTHR30055">
    <property type="entry name" value="HTH-TYPE TRANSCRIPTIONAL REGULATOR RUTR"/>
    <property type="match status" value="1"/>
</dbReference>